<dbReference type="InterPro" id="IPR000403">
    <property type="entry name" value="PI3/4_kinase_cat_dom"/>
</dbReference>
<dbReference type="InterPro" id="IPR057564">
    <property type="entry name" value="HEAT_ATR"/>
</dbReference>
<comment type="similarity">
    <text evidence="2 12">Belongs to the PI3/PI4-kinase family. ATM subfamily.</text>
</comment>
<dbReference type="SMART" id="SM01342">
    <property type="entry name" value="TAN"/>
    <property type="match status" value="1"/>
</dbReference>
<dbReference type="GO" id="GO:0005634">
    <property type="term" value="C:nucleus"/>
    <property type="evidence" value="ECO:0007669"/>
    <property type="project" value="UniProtKB-SubCell"/>
</dbReference>
<dbReference type="InterPro" id="IPR003152">
    <property type="entry name" value="FATC_dom"/>
</dbReference>
<evidence type="ECO:0000256" key="12">
    <source>
        <dbReference type="RuleBase" id="RU365027"/>
    </source>
</evidence>
<evidence type="ECO:0000256" key="8">
    <source>
        <dbReference type="ARBA" id="ARBA00022777"/>
    </source>
</evidence>
<feature type="domain" description="FAT" evidence="14">
    <location>
        <begin position="1277"/>
        <end position="1771"/>
    </location>
</feature>
<keyword evidence="7 12" id="KW-0227">DNA damage</keyword>
<evidence type="ECO:0000256" key="7">
    <source>
        <dbReference type="ARBA" id="ARBA00022763"/>
    </source>
</evidence>
<dbReference type="SMART" id="SM01343">
    <property type="entry name" value="FATC"/>
    <property type="match status" value="1"/>
</dbReference>
<keyword evidence="5 12" id="KW-0808">Transferase</keyword>
<evidence type="ECO:0000256" key="4">
    <source>
        <dbReference type="ARBA" id="ARBA00022527"/>
    </source>
</evidence>
<evidence type="ECO:0000256" key="6">
    <source>
        <dbReference type="ARBA" id="ARBA00022741"/>
    </source>
</evidence>
<dbReference type="PROSITE" id="PS51190">
    <property type="entry name" value="FATC"/>
    <property type="match status" value="1"/>
</dbReference>
<dbReference type="PANTHER" id="PTHR37079">
    <property type="entry name" value="SERINE/THREONINE-PROTEIN KINASE ATM"/>
    <property type="match status" value="1"/>
</dbReference>
<evidence type="ECO:0000256" key="10">
    <source>
        <dbReference type="ARBA" id="ARBA00023242"/>
    </source>
</evidence>
<dbReference type="CDD" id="cd05171">
    <property type="entry name" value="PIKKc_ATM"/>
    <property type="match status" value="1"/>
</dbReference>
<keyword evidence="4 12" id="KW-0723">Serine/threonine-protein kinase</keyword>
<dbReference type="InterPro" id="IPR018936">
    <property type="entry name" value="PI3/4_kinase_CS"/>
</dbReference>
<comment type="catalytic activity">
    <reaction evidence="11 12">
        <text>L-threonyl-[protein] + ATP = O-phospho-L-threonyl-[protein] + ADP + H(+)</text>
        <dbReference type="Rhea" id="RHEA:46608"/>
        <dbReference type="Rhea" id="RHEA-COMP:11060"/>
        <dbReference type="Rhea" id="RHEA-COMP:11605"/>
        <dbReference type="ChEBI" id="CHEBI:15378"/>
        <dbReference type="ChEBI" id="CHEBI:30013"/>
        <dbReference type="ChEBI" id="CHEBI:30616"/>
        <dbReference type="ChEBI" id="CHEBI:61977"/>
        <dbReference type="ChEBI" id="CHEBI:456216"/>
        <dbReference type="EC" id="2.7.11.1"/>
    </reaction>
</comment>
<dbReference type="Pfam" id="PF23593">
    <property type="entry name" value="HEAT_ATR"/>
    <property type="match status" value="1"/>
</dbReference>
<protein>
    <recommendedName>
        <fullName evidence="3 12">non-specific serine/threonine protein kinase</fullName>
        <ecNumber evidence="3 12">2.7.11.1</ecNumber>
    </recommendedName>
</protein>
<comment type="caution">
    <text evidence="16">The sequence shown here is derived from an EMBL/GenBank/DDBJ whole genome shotgun (WGS) entry which is preliminary data.</text>
</comment>
<gene>
    <name evidence="16" type="ORF">HF086_013085</name>
</gene>
<dbReference type="InterPro" id="IPR044107">
    <property type="entry name" value="PIKKc_ATM"/>
</dbReference>
<proteinExistence type="inferred from homology"/>
<sequence length="2188" mass="250445">MELEISVKEASSGLKSVRVTERKKNAELLKEFLTRNAVPSLLTDNTIKKKGYTWNNLFDDINEYILKEIEKFETSKTYESTTRPLCTSLLHQCMAGANKGKAYIKTDKIVEICLYILRDSRMVRAIGDCYLNLLLKHFLPYEHYLDHVTPNTWKELLDVCIDACSSNDYKLDNFTKLRLVLLVMKSGKENCQFVKSLMESLPSLEEYFLNISNDKKVQDVVIEILTLLLETLSCEYRLTMCQFTETLMPSLLKFYDQNKDQKKKIFELSQRSDSNENVSKRLKMSINKNKRFGDLVNELQQNHVPCNLEWNTFEQLTCLVLKNSNLFVNKNVEFQNAAVSLWNSCVRNCTAVTPSHKAIQVTMQYLIHSNILEYTDALHLIKLYLSNDMPITNNSVQTLCATFYKFYSKCSMDDFRCKCLSWLTVNETPSSFVPEISELLFRLVASENILFHSIEAAESESDNLRKILYYNTEKCILFSEFEIQNSVKTLEKVTEYEHIGTVCEIEVQVNEYIRRVLVANNTRQLQTETDLIECMKLINISLQYLEKLLKYNLKSQDQIECSQLSDLLTTALTRMSTSLNSLLGSNSQISCKLKPLELLREILVTDFNSVLARLVRASIDADLFHTINNILNIEVKFDECDIIIDGDQDDVNMNTLKHNCFLLLAAYCTKESEYQEELLKLILDENIYNFKYDIPCIFQCIELLIESKVENPPLGLIFSLMQHICQKLYRNSKVSYEILKVLLKIMDPLCEDSNDMKKNCLIMIKSYWQLCDSMFYPPKVAALIYECITKIVIMNQKQSMNIEDSFEEACMNKHLTDGNVLQYLCKDQTVTIFKILFELWKAVTQESIFELKVLALHAYVTFIRNVPLGHPSDAFMCNFACNSFTQAIKHCSDKKEMKAYIDGLNLVLSYLLPEKAKLMQKSLLELLPALIIKKESDYEVECTKFLNDLNAKMRVYLNDSEDVVDFISSMTQDDDYVRCANSAVFKEKLKTHRMTLNRPSHETLLKLRQFLSCNKEHVRSLYCDLESKTFSEDCLEEIDRNVLEPFSSQKQSALDTVTDSMAFEEYCLSYPEGVFLNCLLTKDKADWLKEVTCTLLQFVHSSTNYVNNLRRVCALKPHLCRKILPALVGLLLQGFTERHIKAISDHIKKFFNNIWEQTFDEQLENSGDSNFNARTDGTVTQSYKTIIQYMLEIVDFVAWAAAVVDQNWAAVYYGELWAVFQNGGVSPSSPETTSKLAGGKNLQRIFRKCYVSIGEVDAIEGCGTEHLTMENEKRKHLINTGQFTDALLMHDIALSCGGQGDQDLHYGVVRSLHKSGMHHLALSNWSHFVDIRELSEKHKQANCNQNSVVKAFQYACLKSCLNVQTTPEFENKLLVPLNKAKLAVSRLCHNLNMENCQNIYKVLEKLHIFNDIEDYFSVRMNRSQVSDLLRQWDVDNLPPFIDFKHIEALSSQRVLILEHAARSYSDKLNEIVSLQIQYAQMALNNRRVQMAQRLLAVAKKCKVSEDVTLVESEIAWAKGHKEIALSLLRNIVTNHTLDAKLAAMSLRRYALWMAESKRDNPREIIHKYLQKSLDVLGTENVEVRLKVYYDIAKFADAEYKQVVAYMSSSTYENRVKCLENMKGTASSLGNKSAKLLTKEEGRALLTNRKFKELDEAEIANAQVEKDNFLQLAMRYYLLSLKQCDENNLSVFRVISLWLANQDFEFDAGKEKFEELINMIPSWKFVTVLPQLTPRLTDEDTPFITILKNIIKRCAVDHPHHTLPILFGIKNSDKDNVIMNASGRGSASGRGREQQPRVVAAQALVQGLRTRSEQLNVIMTQMEKMCDALHAFDNNFELVGGVNCPKKINCQDNTGRNHILLIKGGDDLKQDAVMQQVFTIVNTLLEKNPVTNKNKLHIRTYKVVPMSRLSGVLEWCEGTIPMGMYLVGLEKNSGAHARYRPQDISCEAARSKMIESANDSHESKLNVYNKIVKSFKPVFHYFFTERYLDPVTWYERRLAYTKSVATSSMVGYILGLGDRHVFNILIDSRTAEVIHIDLGIAFDQGKTLRTPETVPFRLTRDIIAGFGCSGTEGIFRRCCEKTMQLLRDNQETLLTILEVLLCDPLYSWSVKTAQQNAPTSSRNTSTVCDTGTPSGLAKRALLVVTSKLSGTEDGVAGGVAVAGQVARLLHIATDPFNLCRLFHGWQPYL</sequence>
<evidence type="ECO:0000256" key="5">
    <source>
        <dbReference type="ARBA" id="ARBA00022679"/>
    </source>
</evidence>
<feature type="domain" description="FATC" evidence="15">
    <location>
        <begin position="2156"/>
        <end position="2188"/>
    </location>
</feature>
<dbReference type="Pfam" id="PF11640">
    <property type="entry name" value="TAN"/>
    <property type="match status" value="1"/>
</dbReference>
<dbReference type="PROSITE" id="PS00916">
    <property type="entry name" value="PI3_4_KINASE_2"/>
    <property type="match status" value="1"/>
</dbReference>
<accession>A0A922MA25</accession>
<dbReference type="PROSITE" id="PS51189">
    <property type="entry name" value="FAT"/>
    <property type="match status" value="1"/>
</dbReference>
<dbReference type="InterPro" id="IPR036940">
    <property type="entry name" value="PI3/4_kinase_cat_sf"/>
</dbReference>
<evidence type="ECO:0000313" key="17">
    <source>
        <dbReference type="Proteomes" id="UP000814243"/>
    </source>
</evidence>
<dbReference type="GO" id="GO:0006281">
    <property type="term" value="P:DNA repair"/>
    <property type="evidence" value="ECO:0007669"/>
    <property type="project" value="InterPro"/>
</dbReference>
<dbReference type="EMBL" id="JACEFF010000693">
    <property type="protein sequence ID" value="KAH9632713.1"/>
    <property type="molecule type" value="Genomic_DNA"/>
</dbReference>
<dbReference type="Gene3D" id="3.30.1010.10">
    <property type="entry name" value="Phosphatidylinositol 3-kinase Catalytic Subunit, Chain A, domain 4"/>
    <property type="match status" value="1"/>
</dbReference>
<dbReference type="Pfam" id="PF02260">
    <property type="entry name" value="FATC"/>
    <property type="match status" value="1"/>
</dbReference>
<dbReference type="InterPro" id="IPR038980">
    <property type="entry name" value="ATM_plant"/>
</dbReference>
<dbReference type="InterPro" id="IPR014009">
    <property type="entry name" value="PIK_FAT"/>
</dbReference>
<dbReference type="Proteomes" id="UP000814243">
    <property type="component" value="Unassembled WGS sequence"/>
</dbReference>
<evidence type="ECO:0000256" key="3">
    <source>
        <dbReference type="ARBA" id="ARBA00012513"/>
    </source>
</evidence>
<keyword evidence="8 12" id="KW-0418">Kinase</keyword>
<dbReference type="GO" id="GO:0004674">
    <property type="term" value="F:protein serine/threonine kinase activity"/>
    <property type="evidence" value="ECO:0007669"/>
    <property type="project" value="UniProtKB-KW"/>
</dbReference>
<evidence type="ECO:0000313" key="16">
    <source>
        <dbReference type="EMBL" id="KAH9632713.1"/>
    </source>
</evidence>
<keyword evidence="6 12" id="KW-0547">Nucleotide-binding</keyword>
<evidence type="ECO:0000259" key="14">
    <source>
        <dbReference type="PROSITE" id="PS51189"/>
    </source>
</evidence>
<comment type="subcellular location">
    <subcellularLocation>
        <location evidence="1 12">Nucleus</location>
    </subcellularLocation>
</comment>
<dbReference type="GO" id="GO:0005524">
    <property type="term" value="F:ATP binding"/>
    <property type="evidence" value="ECO:0007669"/>
    <property type="project" value="UniProtKB-KW"/>
</dbReference>
<evidence type="ECO:0000259" key="15">
    <source>
        <dbReference type="PROSITE" id="PS51190"/>
    </source>
</evidence>
<evidence type="ECO:0000259" key="13">
    <source>
        <dbReference type="PROSITE" id="PS50290"/>
    </source>
</evidence>
<keyword evidence="9 12" id="KW-0067">ATP-binding</keyword>
<dbReference type="Gene3D" id="1.10.1070.11">
    <property type="entry name" value="Phosphatidylinositol 3-/4-kinase, catalytic domain"/>
    <property type="match status" value="1"/>
</dbReference>
<dbReference type="EC" id="2.7.11.1" evidence="3 12"/>
<evidence type="ECO:0000256" key="2">
    <source>
        <dbReference type="ARBA" id="ARBA00010769"/>
    </source>
</evidence>
<evidence type="ECO:0000256" key="1">
    <source>
        <dbReference type="ARBA" id="ARBA00004123"/>
    </source>
</evidence>
<dbReference type="InterPro" id="IPR021668">
    <property type="entry name" value="TAN"/>
</dbReference>
<dbReference type="Pfam" id="PF00454">
    <property type="entry name" value="PI3_PI4_kinase"/>
    <property type="match status" value="1"/>
</dbReference>
<reference evidence="16" key="1">
    <citation type="journal article" date="2021" name="G3 (Bethesda)">
        <title>Genome and transcriptome analysis of the beet armyworm Spodoptera exigua reveals targets for pest control. .</title>
        <authorList>
            <person name="Simon S."/>
            <person name="Breeschoten T."/>
            <person name="Jansen H.J."/>
            <person name="Dirks R.P."/>
            <person name="Schranz M.E."/>
            <person name="Ros V.I.D."/>
        </authorList>
    </citation>
    <scope>NUCLEOTIDE SEQUENCE</scope>
    <source>
        <strain evidence="16">TB_SE_WUR_2020</strain>
    </source>
</reference>
<evidence type="ECO:0000256" key="9">
    <source>
        <dbReference type="ARBA" id="ARBA00022840"/>
    </source>
</evidence>
<dbReference type="SMART" id="SM00146">
    <property type="entry name" value="PI3Kc"/>
    <property type="match status" value="1"/>
</dbReference>
<organism evidence="16 17">
    <name type="scientific">Spodoptera exigua</name>
    <name type="common">Beet armyworm</name>
    <name type="synonym">Noctua fulgens</name>
    <dbReference type="NCBI Taxonomy" id="7107"/>
    <lineage>
        <taxon>Eukaryota</taxon>
        <taxon>Metazoa</taxon>
        <taxon>Ecdysozoa</taxon>
        <taxon>Arthropoda</taxon>
        <taxon>Hexapoda</taxon>
        <taxon>Insecta</taxon>
        <taxon>Pterygota</taxon>
        <taxon>Neoptera</taxon>
        <taxon>Endopterygota</taxon>
        <taxon>Lepidoptera</taxon>
        <taxon>Glossata</taxon>
        <taxon>Ditrysia</taxon>
        <taxon>Noctuoidea</taxon>
        <taxon>Noctuidae</taxon>
        <taxon>Amphipyrinae</taxon>
        <taxon>Spodoptera</taxon>
    </lineage>
</organism>
<dbReference type="SUPFAM" id="SSF56112">
    <property type="entry name" value="Protein kinase-like (PK-like)"/>
    <property type="match status" value="1"/>
</dbReference>
<feature type="domain" description="PI3K/PI4K catalytic" evidence="13">
    <location>
        <begin position="1831"/>
        <end position="2151"/>
    </location>
</feature>
<dbReference type="PANTHER" id="PTHR37079:SF4">
    <property type="entry name" value="SERINE_THREONINE-PROTEIN KINASE ATM"/>
    <property type="match status" value="1"/>
</dbReference>
<dbReference type="PROSITE" id="PS50290">
    <property type="entry name" value="PI3_4_KINASE_3"/>
    <property type="match status" value="1"/>
</dbReference>
<dbReference type="InterPro" id="IPR011009">
    <property type="entry name" value="Kinase-like_dom_sf"/>
</dbReference>
<name>A0A922MA25_SPOEX</name>
<keyword evidence="10 12" id="KW-0539">Nucleus</keyword>
<evidence type="ECO:0000256" key="11">
    <source>
        <dbReference type="ARBA" id="ARBA00047899"/>
    </source>
</evidence>